<feature type="compositionally biased region" description="Low complexity" evidence="1">
    <location>
        <begin position="10"/>
        <end position="20"/>
    </location>
</feature>
<dbReference type="EMBL" id="BKCJ011679958">
    <property type="protein sequence ID" value="GFD46651.1"/>
    <property type="molecule type" value="Genomic_DNA"/>
</dbReference>
<name>A0A699WPH0_TANCI</name>
<sequence length="80" mass="8363">MIPPSTHTDTTPIPIVSSTIPPSPDYITASPDYSPASDTESNPSVDMPSDHIPPLPAISTFLSSTDDSSDNDIPDTPPSL</sequence>
<organism evidence="2">
    <name type="scientific">Tanacetum cinerariifolium</name>
    <name type="common">Dalmatian daisy</name>
    <name type="synonym">Chrysanthemum cinerariifolium</name>
    <dbReference type="NCBI Taxonomy" id="118510"/>
    <lineage>
        <taxon>Eukaryota</taxon>
        <taxon>Viridiplantae</taxon>
        <taxon>Streptophyta</taxon>
        <taxon>Embryophyta</taxon>
        <taxon>Tracheophyta</taxon>
        <taxon>Spermatophyta</taxon>
        <taxon>Magnoliopsida</taxon>
        <taxon>eudicotyledons</taxon>
        <taxon>Gunneridae</taxon>
        <taxon>Pentapetalae</taxon>
        <taxon>asterids</taxon>
        <taxon>campanulids</taxon>
        <taxon>Asterales</taxon>
        <taxon>Asteraceae</taxon>
        <taxon>Asteroideae</taxon>
        <taxon>Anthemideae</taxon>
        <taxon>Anthemidinae</taxon>
        <taxon>Tanacetum</taxon>
    </lineage>
</organism>
<proteinExistence type="predicted"/>
<comment type="caution">
    <text evidence="2">The sequence shown here is derived from an EMBL/GenBank/DDBJ whole genome shotgun (WGS) entry which is preliminary data.</text>
</comment>
<evidence type="ECO:0000313" key="2">
    <source>
        <dbReference type="EMBL" id="GFD46651.1"/>
    </source>
</evidence>
<dbReference type="AlphaFoldDB" id="A0A699WPH0"/>
<reference evidence="2" key="1">
    <citation type="journal article" date="2019" name="Sci. Rep.">
        <title>Draft genome of Tanacetum cinerariifolium, the natural source of mosquito coil.</title>
        <authorList>
            <person name="Yamashiro T."/>
            <person name="Shiraishi A."/>
            <person name="Satake H."/>
            <person name="Nakayama K."/>
        </authorList>
    </citation>
    <scope>NUCLEOTIDE SEQUENCE</scope>
</reference>
<gene>
    <name evidence="2" type="ORF">Tci_918620</name>
</gene>
<feature type="non-terminal residue" evidence="2">
    <location>
        <position position="80"/>
    </location>
</feature>
<evidence type="ECO:0000256" key="1">
    <source>
        <dbReference type="SAM" id="MobiDB-lite"/>
    </source>
</evidence>
<feature type="region of interest" description="Disordered" evidence="1">
    <location>
        <begin position="1"/>
        <end position="80"/>
    </location>
</feature>
<protein>
    <submittedName>
        <fullName evidence="2">Uncharacterized protein</fullName>
    </submittedName>
</protein>
<accession>A0A699WPH0</accession>